<accession>A0A2P2MJC2</accession>
<keyword evidence="2" id="KW-0808">Transferase</keyword>
<dbReference type="SUPFAM" id="SSF53756">
    <property type="entry name" value="UDP-Glycosyltransferase/glycogen phosphorylase"/>
    <property type="match status" value="1"/>
</dbReference>
<dbReference type="Gene3D" id="3.40.50.2000">
    <property type="entry name" value="Glycogen Phosphorylase B"/>
    <property type="match status" value="2"/>
</dbReference>
<dbReference type="EMBL" id="GGEC01049864">
    <property type="protein sequence ID" value="MBX30348.1"/>
    <property type="molecule type" value="Transcribed_RNA"/>
</dbReference>
<name>A0A2P2MJC2_RHIMU</name>
<dbReference type="InterPro" id="IPR050481">
    <property type="entry name" value="UDP-glycosyltransf_plant"/>
</dbReference>
<dbReference type="AlphaFoldDB" id="A0A2P2MJC2"/>
<evidence type="ECO:0000313" key="2">
    <source>
        <dbReference type="EMBL" id="MBX30348.1"/>
    </source>
</evidence>
<evidence type="ECO:0000256" key="1">
    <source>
        <dbReference type="ARBA" id="ARBA00009995"/>
    </source>
</evidence>
<proteinExistence type="inferred from homology"/>
<dbReference type="GO" id="GO:0035251">
    <property type="term" value="F:UDP-glucosyltransferase activity"/>
    <property type="evidence" value="ECO:0007669"/>
    <property type="project" value="InterPro"/>
</dbReference>
<dbReference type="PANTHER" id="PTHR48048:SF45">
    <property type="entry name" value="GLYCOSYLTRANSFERASE"/>
    <property type="match status" value="1"/>
</dbReference>
<protein>
    <submittedName>
        <fullName evidence="2">Anthocyanidin 3-O-glucosyltransferase 2-like</fullName>
    </submittedName>
</protein>
<reference evidence="2" key="1">
    <citation type="submission" date="2018-02" db="EMBL/GenBank/DDBJ databases">
        <title>Rhizophora mucronata_Transcriptome.</title>
        <authorList>
            <person name="Meera S.P."/>
            <person name="Sreeshan A."/>
            <person name="Augustine A."/>
        </authorList>
    </citation>
    <scope>NUCLEOTIDE SEQUENCE</scope>
    <source>
        <tissue evidence="2">Leaf</tissue>
    </source>
</reference>
<sequence>MAAPLPVRVLPGSALKEDWFSAFFRNTRLGETKSIMVKTFVELESRAVSSLSHGKYPPVYPVGPVLNLSSKMQRDKVSRGNSKYKDMMGWLDDQPHSSVVSLCFGSMVCFEGIK</sequence>
<organism evidence="2">
    <name type="scientific">Rhizophora mucronata</name>
    <name type="common">Asiatic mangrove</name>
    <dbReference type="NCBI Taxonomy" id="61149"/>
    <lineage>
        <taxon>Eukaryota</taxon>
        <taxon>Viridiplantae</taxon>
        <taxon>Streptophyta</taxon>
        <taxon>Embryophyta</taxon>
        <taxon>Tracheophyta</taxon>
        <taxon>Spermatophyta</taxon>
        <taxon>Magnoliopsida</taxon>
        <taxon>eudicotyledons</taxon>
        <taxon>Gunneridae</taxon>
        <taxon>Pentapetalae</taxon>
        <taxon>rosids</taxon>
        <taxon>fabids</taxon>
        <taxon>Malpighiales</taxon>
        <taxon>Rhizophoraceae</taxon>
        <taxon>Rhizophora</taxon>
    </lineage>
</organism>
<comment type="similarity">
    <text evidence="1">Belongs to the UDP-glycosyltransferase family.</text>
</comment>
<dbReference type="PANTHER" id="PTHR48048">
    <property type="entry name" value="GLYCOSYLTRANSFERASE"/>
    <property type="match status" value="1"/>
</dbReference>